<evidence type="ECO:0008006" key="5">
    <source>
        <dbReference type="Google" id="ProtNLM"/>
    </source>
</evidence>
<dbReference type="AlphaFoldDB" id="A0A6N7SBY0"/>
<dbReference type="OrthoDB" id="1655078at2"/>
<dbReference type="EMBL" id="WKPI01000049">
    <property type="protein sequence ID" value="MSC34956.1"/>
    <property type="molecule type" value="Genomic_DNA"/>
</dbReference>
<dbReference type="Proteomes" id="UP000433575">
    <property type="component" value="Unassembled WGS sequence"/>
</dbReference>
<name>A0A6N7SBY0_9FIRM</name>
<evidence type="ECO:0000313" key="1">
    <source>
        <dbReference type="EMBL" id="MSA91431.1"/>
    </source>
</evidence>
<organism evidence="1 3">
    <name type="scientific">Holdemania massiliensis</name>
    <dbReference type="NCBI Taxonomy" id="1468449"/>
    <lineage>
        <taxon>Bacteria</taxon>
        <taxon>Bacillati</taxon>
        <taxon>Bacillota</taxon>
        <taxon>Erysipelotrichia</taxon>
        <taxon>Erysipelotrichales</taxon>
        <taxon>Erysipelotrichaceae</taxon>
        <taxon>Holdemania</taxon>
    </lineage>
</organism>
<proteinExistence type="predicted"/>
<dbReference type="EMBL" id="WKPJ01000061">
    <property type="protein sequence ID" value="MSA91431.1"/>
    <property type="molecule type" value="Genomic_DNA"/>
</dbReference>
<accession>A0A6N7SBY0</accession>
<evidence type="ECO:0000313" key="3">
    <source>
        <dbReference type="Proteomes" id="UP000433575"/>
    </source>
</evidence>
<protein>
    <recommendedName>
        <fullName evidence="5">Response regulator</fullName>
    </recommendedName>
</protein>
<dbReference type="RefSeq" id="WP_020226395.1">
    <property type="nucleotide sequence ID" value="NZ_CALJPI010000247.1"/>
</dbReference>
<dbReference type="GeneID" id="42458156"/>
<comment type="caution">
    <text evidence="1">The sequence shown here is derived from an EMBL/GenBank/DDBJ whole genome shotgun (WGS) entry which is preliminary data.</text>
</comment>
<evidence type="ECO:0000313" key="4">
    <source>
        <dbReference type="Proteomes" id="UP000480929"/>
    </source>
</evidence>
<reference evidence="3 4" key="1">
    <citation type="journal article" date="2019" name="Nat. Med.">
        <title>A library of human gut bacterial isolates paired with longitudinal multiomics data enables mechanistic microbiome research.</title>
        <authorList>
            <person name="Poyet M."/>
            <person name="Groussin M."/>
            <person name="Gibbons S.M."/>
            <person name="Avila-Pacheco J."/>
            <person name="Jiang X."/>
            <person name="Kearney S.M."/>
            <person name="Perrotta A.R."/>
            <person name="Berdy B."/>
            <person name="Zhao S."/>
            <person name="Lieberman T.D."/>
            <person name="Swanson P.K."/>
            <person name="Smith M."/>
            <person name="Roesemann S."/>
            <person name="Alexander J.E."/>
            <person name="Rich S.A."/>
            <person name="Livny J."/>
            <person name="Vlamakis H."/>
            <person name="Clish C."/>
            <person name="Bullock K."/>
            <person name="Deik A."/>
            <person name="Scott J."/>
            <person name="Pierce K.A."/>
            <person name="Xavier R.J."/>
            <person name="Alm E.J."/>
        </authorList>
    </citation>
    <scope>NUCLEOTIDE SEQUENCE [LARGE SCALE GENOMIC DNA]</scope>
    <source>
        <strain evidence="1 3">BIOML-A4</strain>
        <strain evidence="2 4">BIOML-A5</strain>
    </source>
</reference>
<gene>
    <name evidence="2" type="ORF">GKD88_17700</name>
    <name evidence="1" type="ORF">GKE08_19130</name>
</gene>
<dbReference type="Proteomes" id="UP000480929">
    <property type="component" value="Unassembled WGS sequence"/>
</dbReference>
<keyword evidence="4" id="KW-1185">Reference proteome</keyword>
<sequence length="120" mass="14022">MMIRIMICDDQQQERKQLIRDVQQWCEKRTQPALIEFCENWPDLAEKIKSCKPDILIIANNGVAGLDLVTNALALMHKILWFSDLDFSLQAYRLCLSYFCKKPLTSAKVEYALDRIAEQR</sequence>
<evidence type="ECO:0000313" key="2">
    <source>
        <dbReference type="EMBL" id="MSC34956.1"/>
    </source>
</evidence>